<sequence length="124" mass="13796">MDGMDRRSNRVQQAMINRESIAFSVGRRGGAHRDCLAVQRGALAVERRSTMSVTVVDANSMNVGLRREESLYLLRKAVGNGFGDVVAGALEWFGYRPRLTKWHAILILADKGLRVARKAIAVRE</sequence>
<dbReference type="AlphaFoldDB" id="A0AAJ0DPL9"/>
<dbReference type="EMBL" id="MPDP01000007">
    <property type="protein sequence ID" value="KAK1497632.1"/>
    <property type="molecule type" value="Genomic_DNA"/>
</dbReference>
<reference evidence="1" key="1">
    <citation type="submission" date="2016-11" db="EMBL/GenBank/DDBJ databases">
        <title>The genome sequence of Colletotrichum cuscutae.</title>
        <authorList>
            <person name="Baroncelli R."/>
        </authorList>
    </citation>
    <scope>NUCLEOTIDE SEQUENCE</scope>
    <source>
        <strain evidence="1">IMI 304802</strain>
    </source>
</reference>
<gene>
    <name evidence="1" type="ORF">CCUS01_13025</name>
</gene>
<dbReference type="Proteomes" id="UP001239213">
    <property type="component" value="Unassembled WGS sequence"/>
</dbReference>
<evidence type="ECO:0000313" key="2">
    <source>
        <dbReference type="Proteomes" id="UP001239213"/>
    </source>
</evidence>
<proteinExistence type="predicted"/>
<organism evidence="1 2">
    <name type="scientific">Colletotrichum cuscutae</name>
    <dbReference type="NCBI Taxonomy" id="1209917"/>
    <lineage>
        <taxon>Eukaryota</taxon>
        <taxon>Fungi</taxon>
        <taxon>Dikarya</taxon>
        <taxon>Ascomycota</taxon>
        <taxon>Pezizomycotina</taxon>
        <taxon>Sordariomycetes</taxon>
        <taxon>Hypocreomycetidae</taxon>
        <taxon>Glomerellales</taxon>
        <taxon>Glomerellaceae</taxon>
        <taxon>Colletotrichum</taxon>
        <taxon>Colletotrichum acutatum species complex</taxon>
    </lineage>
</organism>
<accession>A0AAJ0DPL9</accession>
<evidence type="ECO:0000313" key="1">
    <source>
        <dbReference type="EMBL" id="KAK1497632.1"/>
    </source>
</evidence>
<protein>
    <submittedName>
        <fullName evidence="1">Uncharacterized protein</fullName>
    </submittedName>
</protein>
<comment type="caution">
    <text evidence="1">The sequence shown here is derived from an EMBL/GenBank/DDBJ whole genome shotgun (WGS) entry which is preliminary data.</text>
</comment>
<name>A0AAJ0DPL9_9PEZI</name>
<keyword evidence="2" id="KW-1185">Reference proteome</keyword>